<dbReference type="PROSITE" id="PS50005">
    <property type="entry name" value="TPR"/>
    <property type="match status" value="2"/>
</dbReference>
<keyword evidence="4" id="KW-0732">Signal</keyword>
<dbReference type="STRING" id="362418.IW19_11010"/>
<keyword evidence="6" id="KW-1185">Reference proteome</keyword>
<evidence type="ECO:0000256" key="1">
    <source>
        <dbReference type="ARBA" id="ARBA00022737"/>
    </source>
</evidence>
<sequence length="350" mass="39906">MKFKTLLLLLFFTGAFAQNKAEAEKLVDEGVELHDKGDYTGAINKYDDALKLDKDNLLALTEKSLTLNASKNYEQGIAACKQAIAKHKNEGLKNVYVNYGNALDHLKKADEAVKIYDEGIALYPDYYQLYYNKGICLSGLGKDVAATDSFQKSFLINPNHGSSLNAIGVLETGNNRIPAILAFSRFLIVEPQTKRSQVVLEKLQKLMMQGVTQQNEKSINVSINSSMLSDAEDKSQTKENNFSSTDFILSISASLDFSEENKSKTDVEKFIRKFEVVCSSLVETKKENFGFYWEKFVPYFREIERNKFIETFAYIAFVNTNSDDVLKWHEKNKAEVDKFYNWNSTYKWNK</sequence>
<dbReference type="Pfam" id="PF13181">
    <property type="entry name" value="TPR_8"/>
    <property type="match status" value="1"/>
</dbReference>
<dbReference type="OrthoDB" id="793001at2"/>
<keyword evidence="1" id="KW-0677">Repeat</keyword>
<dbReference type="Proteomes" id="UP000028715">
    <property type="component" value="Unassembled WGS sequence"/>
</dbReference>
<evidence type="ECO:0000313" key="5">
    <source>
        <dbReference type="EMBL" id="KFF06020.1"/>
    </source>
</evidence>
<feature type="repeat" description="TPR" evidence="3">
    <location>
        <begin position="93"/>
        <end position="126"/>
    </location>
</feature>
<feature type="repeat" description="TPR" evidence="3">
    <location>
        <begin position="23"/>
        <end position="56"/>
    </location>
</feature>
<protein>
    <submittedName>
        <fullName evidence="5">Uncharacterized protein</fullName>
    </submittedName>
</protein>
<evidence type="ECO:0000256" key="4">
    <source>
        <dbReference type="SAM" id="SignalP"/>
    </source>
</evidence>
<dbReference type="SUPFAM" id="SSF48452">
    <property type="entry name" value="TPR-like"/>
    <property type="match status" value="1"/>
</dbReference>
<keyword evidence="2 3" id="KW-0802">TPR repeat</keyword>
<dbReference type="Gene3D" id="1.25.40.10">
    <property type="entry name" value="Tetratricopeptide repeat domain"/>
    <property type="match status" value="2"/>
</dbReference>
<dbReference type="PANTHER" id="PTHR44943:SF4">
    <property type="entry name" value="TPR REPEAT-CONTAINING PROTEIN MJ0798"/>
    <property type="match status" value="1"/>
</dbReference>
<dbReference type="SMART" id="SM00028">
    <property type="entry name" value="TPR"/>
    <property type="match status" value="4"/>
</dbReference>
<dbReference type="EMBL" id="JPRL01000001">
    <property type="protein sequence ID" value="KFF06020.1"/>
    <property type="molecule type" value="Genomic_DNA"/>
</dbReference>
<dbReference type="InterPro" id="IPR011990">
    <property type="entry name" value="TPR-like_helical_dom_sf"/>
</dbReference>
<feature type="signal peptide" evidence="4">
    <location>
        <begin position="1"/>
        <end position="17"/>
    </location>
</feature>
<name>A0A085ZNK6_9FLAO</name>
<evidence type="ECO:0000256" key="2">
    <source>
        <dbReference type="ARBA" id="ARBA00022803"/>
    </source>
</evidence>
<proteinExistence type="predicted"/>
<comment type="caution">
    <text evidence="5">The sequence shown here is derived from an EMBL/GenBank/DDBJ whole genome shotgun (WGS) entry which is preliminary data.</text>
</comment>
<dbReference type="InterPro" id="IPR051685">
    <property type="entry name" value="Ycf3/AcsC/BcsC/TPR_MFPF"/>
</dbReference>
<dbReference type="eggNOG" id="COG0457">
    <property type="taxonomic scope" value="Bacteria"/>
</dbReference>
<dbReference type="RefSeq" id="WP_035684007.1">
    <property type="nucleotide sequence ID" value="NZ_JPRL01000001.1"/>
</dbReference>
<feature type="chain" id="PRO_5001801409" evidence="4">
    <location>
        <begin position="18"/>
        <end position="350"/>
    </location>
</feature>
<dbReference type="PANTHER" id="PTHR44943">
    <property type="entry name" value="CELLULOSE SYNTHASE OPERON PROTEIN C"/>
    <property type="match status" value="1"/>
</dbReference>
<dbReference type="AlphaFoldDB" id="A0A085ZNK6"/>
<accession>A0A085ZNK6</accession>
<gene>
    <name evidence="5" type="ORF">IW19_11010</name>
</gene>
<evidence type="ECO:0000256" key="3">
    <source>
        <dbReference type="PROSITE-ProRule" id="PRU00339"/>
    </source>
</evidence>
<reference evidence="5 6" key="1">
    <citation type="submission" date="2014-07" db="EMBL/GenBank/DDBJ databases">
        <title>Genome of Flavobacterium reichenbachii LMG 25512.</title>
        <authorList>
            <person name="Stropko S.J."/>
            <person name="Pipes S.E."/>
            <person name="Newman J.D."/>
        </authorList>
    </citation>
    <scope>NUCLEOTIDE SEQUENCE [LARGE SCALE GENOMIC DNA]</scope>
    <source>
        <strain evidence="5 6">LMG 25512</strain>
    </source>
</reference>
<evidence type="ECO:0000313" key="6">
    <source>
        <dbReference type="Proteomes" id="UP000028715"/>
    </source>
</evidence>
<organism evidence="5 6">
    <name type="scientific">Flavobacterium reichenbachii</name>
    <dbReference type="NCBI Taxonomy" id="362418"/>
    <lineage>
        <taxon>Bacteria</taxon>
        <taxon>Pseudomonadati</taxon>
        <taxon>Bacteroidota</taxon>
        <taxon>Flavobacteriia</taxon>
        <taxon>Flavobacteriales</taxon>
        <taxon>Flavobacteriaceae</taxon>
        <taxon>Flavobacterium</taxon>
    </lineage>
</organism>
<dbReference type="InterPro" id="IPR019734">
    <property type="entry name" value="TPR_rpt"/>
</dbReference>